<evidence type="ECO:0000256" key="7">
    <source>
        <dbReference type="ARBA" id="ARBA00023136"/>
    </source>
</evidence>
<name>A0A9W8QQR4_9HYPO</name>
<reference evidence="9" key="1">
    <citation type="submission" date="2022-09" db="EMBL/GenBank/DDBJ databases">
        <title>Fusarium specimens isolated from Avocado Roots.</title>
        <authorList>
            <person name="Stajich J."/>
            <person name="Roper C."/>
            <person name="Heimlech-Rivalta G."/>
        </authorList>
    </citation>
    <scope>NUCLEOTIDE SEQUENCE</scope>
    <source>
        <strain evidence="9">A02</strain>
    </source>
</reference>
<dbReference type="InterPro" id="IPR056884">
    <property type="entry name" value="NPHP3-like_N"/>
</dbReference>
<dbReference type="SUPFAM" id="SSF53474">
    <property type="entry name" value="alpha/beta-Hydrolases"/>
    <property type="match status" value="1"/>
</dbReference>
<evidence type="ECO:0000313" key="10">
    <source>
        <dbReference type="Proteomes" id="UP001152087"/>
    </source>
</evidence>
<evidence type="ECO:0000256" key="1">
    <source>
        <dbReference type="ARBA" id="ARBA00004173"/>
    </source>
</evidence>
<dbReference type="Pfam" id="PF24883">
    <property type="entry name" value="NPHP3_N"/>
    <property type="match status" value="1"/>
</dbReference>
<evidence type="ECO:0000256" key="4">
    <source>
        <dbReference type="ARBA" id="ARBA00022737"/>
    </source>
</evidence>
<comment type="caution">
    <text evidence="9">The sequence shown here is derived from an EMBL/GenBank/DDBJ whole genome shotgun (WGS) entry which is preliminary data.</text>
</comment>
<evidence type="ECO:0000256" key="2">
    <source>
        <dbReference type="ARBA" id="ARBA00004240"/>
    </source>
</evidence>
<keyword evidence="7" id="KW-0472">Membrane</keyword>
<proteinExistence type="predicted"/>
<comment type="subcellular location">
    <subcellularLocation>
        <location evidence="2">Endoplasmic reticulum</location>
    </subcellularLocation>
    <subcellularLocation>
        <location evidence="3">Membrane</location>
    </subcellularLocation>
    <subcellularLocation>
        <location evidence="1">Mitochondrion</location>
    </subcellularLocation>
</comment>
<dbReference type="PANTHER" id="PTHR48182">
    <property type="entry name" value="PROTEIN SERAC1"/>
    <property type="match status" value="1"/>
</dbReference>
<keyword evidence="4" id="KW-0677">Repeat</keyword>
<protein>
    <recommendedName>
        <fullName evidence="8">Nephrocystin 3-like N-terminal domain-containing protein</fullName>
    </recommendedName>
</protein>
<dbReference type="GO" id="GO:0016020">
    <property type="term" value="C:membrane"/>
    <property type="evidence" value="ECO:0007669"/>
    <property type="project" value="UniProtKB-SubCell"/>
</dbReference>
<evidence type="ECO:0000313" key="9">
    <source>
        <dbReference type="EMBL" id="KAJ4176322.1"/>
    </source>
</evidence>
<evidence type="ECO:0000256" key="3">
    <source>
        <dbReference type="ARBA" id="ARBA00004370"/>
    </source>
</evidence>
<dbReference type="SUPFAM" id="SSF52540">
    <property type="entry name" value="P-loop containing nucleoside triphosphate hydrolases"/>
    <property type="match status" value="1"/>
</dbReference>
<evidence type="ECO:0000259" key="8">
    <source>
        <dbReference type="Pfam" id="PF24883"/>
    </source>
</evidence>
<evidence type="ECO:0000256" key="6">
    <source>
        <dbReference type="ARBA" id="ARBA00023128"/>
    </source>
</evidence>
<keyword evidence="6" id="KW-0496">Mitochondrion</keyword>
<feature type="domain" description="Nephrocystin 3-like N-terminal" evidence="8">
    <location>
        <begin position="386"/>
        <end position="485"/>
    </location>
</feature>
<dbReference type="InterPro" id="IPR052374">
    <property type="entry name" value="SERAC1"/>
</dbReference>
<dbReference type="InterPro" id="IPR029058">
    <property type="entry name" value="AB_hydrolase_fold"/>
</dbReference>
<dbReference type="AlphaFoldDB" id="A0A9W8QQR4"/>
<dbReference type="GO" id="GO:0005739">
    <property type="term" value="C:mitochondrion"/>
    <property type="evidence" value="ECO:0007669"/>
    <property type="project" value="UniProtKB-SubCell"/>
</dbReference>
<evidence type="ECO:0000256" key="5">
    <source>
        <dbReference type="ARBA" id="ARBA00022824"/>
    </source>
</evidence>
<gene>
    <name evidence="9" type="ORF">NW755_014474</name>
</gene>
<keyword evidence="10" id="KW-1185">Reference proteome</keyword>
<organism evidence="9 10">
    <name type="scientific">Fusarium falciforme</name>
    <dbReference type="NCBI Taxonomy" id="195108"/>
    <lineage>
        <taxon>Eukaryota</taxon>
        <taxon>Fungi</taxon>
        <taxon>Dikarya</taxon>
        <taxon>Ascomycota</taxon>
        <taxon>Pezizomycotina</taxon>
        <taxon>Sordariomycetes</taxon>
        <taxon>Hypocreomycetidae</taxon>
        <taxon>Hypocreales</taxon>
        <taxon>Nectriaceae</taxon>
        <taxon>Fusarium</taxon>
        <taxon>Fusarium solani species complex</taxon>
    </lineage>
</organism>
<dbReference type="EMBL" id="JAOQAV010000204">
    <property type="protein sequence ID" value="KAJ4176322.1"/>
    <property type="molecule type" value="Genomic_DNA"/>
</dbReference>
<accession>A0A9W8QQR4</accession>
<sequence>MHAITTLLLTPTKLIDDIPADQTDDLNRNLKAIIEQDATLRAVAATPVGRSLAPKDKHSVCATVSIITSLSADDLSARLRRVGNGYPYRYTSKFHGVTPLYEDQNGAEADAIAVPGLGSHALGSWKSPNSDDVWLRDFLPKDVPNIRVLLYGYDTVLPGDLSKQSIENLGGALLEHIITFRTKDRTSHRPITFISHSLGGLLIKVVRCPATVRKQGTDYPTYGLLFFSVPNLGLRNDQLRTLIRGQPNEALINDLLVDNDSEPSAFLTRLADQFSESCKGHYQVVTFFERMLSPTLESTTSTGLVAMADEDNIALNTNHSGLVKYDSSNQGDYTIVRERLSRLVAESKQEVAKRFAEHKITQACMRSLAFEDMDGRANDIGEAADGTCKWLLKHNNLIQWTRQHRGLLWIKGKPGSGKSTMMKYALRELPALCGADTQAFAFFHGRGHELQSTPLGLFRSLLHQLLSRIPGALRDLVDDFDAKRKSMGEPGEKRQ</sequence>
<dbReference type="PANTHER" id="PTHR48182:SF2">
    <property type="entry name" value="PROTEIN SERAC1"/>
    <property type="match status" value="1"/>
</dbReference>
<keyword evidence="5" id="KW-0256">Endoplasmic reticulum</keyword>
<dbReference type="Proteomes" id="UP001152087">
    <property type="component" value="Unassembled WGS sequence"/>
</dbReference>
<dbReference type="GO" id="GO:0005783">
    <property type="term" value="C:endoplasmic reticulum"/>
    <property type="evidence" value="ECO:0007669"/>
    <property type="project" value="UniProtKB-SubCell"/>
</dbReference>
<dbReference type="Gene3D" id="3.40.50.300">
    <property type="entry name" value="P-loop containing nucleotide triphosphate hydrolases"/>
    <property type="match status" value="1"/>
</dbReference>
<dbReference type="InterPro" id="IPR027417">
    <property type="entry name" value="P-loop_NTPase"/>
</dbReference>